<evidence type="ECO:0000313" key="6">
    <source>
        <dbReference type="EMBL" id="QKX49582.1"/>
    </source>
</evidence>
<dbReference type="GO" id="GO:0030288">
    <property type="term" value="C:outer membrane-bounded periplasmic space"/>
    <property type="evidence" value="ECO:0007669"/>
    <property type="project" value="TreeGrafter"/>
</dbReference>
<dbReference type="SUPFAM" id="SSF53187">
    <property type="entry name" value="Zn-dependent exopeptidases"/>
    <property type="match status" value="1"/>
</dbReference>
<dbReference type="SMART" id="SM00646">
    <property type="entry name" value="Ami_3"/>
    <property type="match status" value="1"/>
</dbReference>
<keyword evidence="3" id="KW-0732">Signal</keyword>
<dbReference type="Pfam" id="PF01520">
    <property type="entry name" value="Amidase_3"/>
    <property type="match status" value="1"/>
</dbReference>
<feature type="domain" description="SLH" evidence="4">
    <location>
        <begin position="151"/>
        <end position="212"/>
    </location>
</feature>
<dbReference type="InterPro" id="IPR050695">
    <property type="entry name" value="N-acetylmuramoyl_amidase_3"/>
</dbReference>
<evidence type="ECO:0000259" key="4">
    <source>
        <dbReference type="PROSITE" id="PS51272"/>
    </source>
</evidence>
<dbReference type="EMBL" id="CP051177">
    <property type="protein sequence ID" value="QKX49582.1"/>
    <property type="molecule type" value="Genomic_DNA"/>
</dbReference>
<keyword evidence="7" id="KW-1185">Reference proteome</keyword>
<feature type="domain" description="SLH" evidence="4">
    <location>
        <begin position="87"/>
        <end position="150"/>
    </location>
</feature>
<dbReference type="SMART" id="SM00287">
    <property type="entry name" value="SH3b"/>
    <property type="match status" value="1"/>
</dbReference>
<dbReference type="GO" id="GO:0009253">
    <property type="term" value="P:peptidoglycan catabolic process"/>
    <property type="evidence" value="ECO:0007669"/>
    <property type="project" value="InterPro"/>
</dbReference>
<dbReference type="PANTHER" id="PTHR30404">
    <property type="entry name" value="N-ACETYLMURAMOYL-L-ALANINE AMIDASE"/>
    <property type="match status" value="1"/>
</dbReference>
<keyword evidence="2" id="KW-0961">Cell wall biogenesis/degradation</keyword>
<feature type="chain" id="PRO_5028946599" evidence="3">
    <location>
        <begin position="30"/>
        <end position="467"/>
    </location>
</feature>
<dbReference type="InterPro" id="IPR001119">
    <property type="entry name" value="SLH_dom"/>
</dbReference>
<keyword evidence="1" id="KW-0378">Hydrolase</keyword>
<evidence type="ECO:0000256" key="2">
    <source>
        <dbReference type="ARBA" id="ARBA00023316"/>
    </source>
</evidence>
<evidence type="ECO:0000256" key="3">
    <source>
        <dbReference type="SAM" id="SignalP"/>
    </source>
</evidence>
<dbReference type="Gene3D" id="2.30.30.40">
    <property type="entry name" value="SH3 Domains"/>
    <property type="match status" value="1"/>
</dbReference>
<protein>
    <submittedName>
        <fullName evidence="6">SH3 domain-containing protein</fullName>
    </submittedName>
</protein>
<dbReference type="InterPro" id="IPR002508">
    <property type="entry name" value="MurNAc-LAA_cat"/>
</dbReference>
<dbReference type="Pfam" id="PF08239">
    <property type="entry name" value="SH3_3"/>
    <property type="match status" value="1"/>
</dbReference>
<evidence type="ECO:0000313" key="7">
    <source>
        <dbReference type="Proteomes" id="UP000509222"/>
    </source>
</evidence>
<dbReference type="AlphaFoldDB" id="A0A7H8Q7W5"/>
<name>A0A7H8Q7W5_9BACL</name>
<gene>
    <name evidence="6" type="ORF">HF394_02735</name>
</gene>
<evidence type="ECO:0000259" key="5">
    <source>
        <dbReference type="PROSITE" id="PS51781"/>
    </source>
</evidence>
<dbReference type="GO" id="GO:0008745">
    <property type="term" value="F:N-acetylmuramoyl-L-alanine amidase activity"/>
    <property type="evidence" value="ECO:0007669"/>
    <property type="project" value="InterPro"/>
</dbReference>
<feature type="domain" description="SH3b" evidence="5">
    <location>
        <begin position="215"/>
        <end position="277"/>
    </location>
</feature>
<reference evidence="7" key="1">
    <citation type="submission" date="2020-06" db="EMBL/GenBank/DDBJ databases">
        <title>Isolation of Planomicrobium glaciei.</title>
        <authorList>
            <person name="Malisova L."/>
            <person name="Safrankova R."/>
            <person name="Jakubu V."/>
            <person name="Spanelova P."/>
        </authorList>
    </citation>
    <scope>NUCLEOTIDE SEQUENCE [LARGE SCALE GENOMIC DNA]</scope>
    <source>
        <strain evidence="7">NRL-ATB46093</strain>
    </source>
</reference>
<dbReference type="Proteomes" id="UP000509222">
    <property type="component" value="Chromosome"/>
</dbReference>
<evidence type="ECO:0000256" key="1">
    <source>
        <dbReference type="ARBA" id="ARBA00022801"/>
    </source>
</evidence>
<dbReference type="GO" id="GO:0071555">
    <property type="term" value="P:cell wall organization"/>
    <property type="evidence" value="ECO:0007669"/>
    <property type="project" value="UniProtKB-KW"/>
</dbReference>
<sequence>MKNLLTKASLFFVAMILVITSLGSHSASAAGVPFKDIKTTDKEIIYLWQKGLINGTSRTTFGPTESVTREQAATMIGRAINLNGTPRKTSFKDVDSKSYASGYIQSAVDKGIITGDSNGNFRPKDTMTRGEMAYLISRAFNLTKSGHVYFMDIKTDASSTSLYTAVNRIATAGITNGTGSGNYEPNKNLNRREFAAFVARGLNPDFRVVFKNVMISEMNVTVDNLNVRKGPDVSYSSVGKINKGAKFQVYGYNGSWAYGKSGTLTGYVSTAYLSKTVVPVVNAKRFVVLDPGHGGTDPGAVANGLQEKAINLDVAKRAQAILKNKGISVYMTRTTDVFIPLASRVDLAVKSGGNAFVSIHTNAATPAASGSETFYSAALDQRAQDSKQLATFIQNRLYKAMNNTNRGVKEAGYLVIGSNPLPAALVELGFITNSTDASKLASATYKQRSAEAIAGGIEDYYKWKENN</sequence>
<dbReference type="Pfam" id="PF00395">
    <property type="entry name" value="SLH"/>
    <property type="match status" value="3"/>
</dbReference>
<dbReference type="PANTHER" id="PTHR30404:SF0">
    <property type="entry name" value="N-ACETYLMURAMOYL-L-ALANINE AMIDASE AMIC"/>
    <property type="match status" value="1"/>
</dbReference>
<accession>A0A7H8Q7W5</accession>
<dbReference type="CDD" id="cd02696">
    <property type="entry name" value="MurNAc-LAA"/>
    <property type="match status" value="1"/>
</dbReference>
<dbReference type="PROSITE" id="PS51272">
    <property type="entry name" value="SLH"/>
    <property type="match status" value="3"/>
</dbReference>
<dbReference type="RefSeq" id="WP_036809907.1">
    <property type="nucleotide sequence ID" value="NZ_CP051177.1"/>
</dbReference>
<proteinExistence type="predicted"/>
<feature type="signal peptide" evidence="3">
    <location>
        <begin position="1"/>
        <end position="29"/>
    </location>
</feature>
<dbReference type="PROSITE" id="PS51781">
    <property type="entry name" value="SH3B"/>
    <property type="match status" value="1"/>
</dbReference>
<dbReference type="InterPro" id="IPR003646">
    <property type="entry name" value="SH3-like_bac-type"/>
</dbReference>
<feature type="domain" description="SLH" evidence="4">
    <location>
        <begin position="27"/>
        <end position="86"/>
    </location>
</feature>
<organism evidence="6 7">
    <name type="scientific">Planococcus glaciei</name>
    <dbReference type="NCBI Taxonomy" id="459472"/>
    <lineage>
        <taxon>Bacteria</taxon>
        <taxon>Bacillati</taxon>
        <taxon>Bacillota</taxon>
        <taxon>Bacilli</taxon>
        <taxon>Bacillales</taxon>
        <taxon>Caryophanaceae</taxon>
        <taxon>Planococcus</taxon>
    </lineage>
</organism>
<dbReference type="Gene3D" id="3.40.630.40">
    <property type="entry name" value="Zn-dependent exopeptidases"/>
    <property type="match status" value="1"/>
</dbReference>